<evidence type="ECO:0000313" key="3">
    <source>
        <dbReference type="Proteomes" id="UP000032180"/>
    </source>
</evidence>
<protein>
    <submittedName>
        <fullName evidence="2">Uncharacterized protein</fullName>
    </submittedName>
</protein>
<organism evidence="2 3">
    <name type="scientific">Leersia perrieri</name>
    <dbReference type="NCBI Taxonomy" id="77586"/>
    <lineage>
        <taxon>Eukaryota</taxon>
        <taxon>Viridiplantae</taxon>
        <taxon>Streptophyta</taxon>
        <taxon>Embryophyta</taxon>
        <taxon>Tracheophyta</taxon>
        <taxon>Spermatophyta</taxon>
        <taxon>Magnoliopsida</taxon>
        <taxon>Liliopsida</taxon>
        <taxon>Poales</taxon>
        <taxon>Poaceae</taxon>
        <taxon>BOP clade</taxon>
        <taxon>Oryzoideae</taxon>
        <taxon>Oryzeae</taxon>
        <taxon>Oryzinae</taxon>
        <taxon>Leersia</taxon>
    </lineage>
</organism>
<dbReference type="AlphaFoldDB" id="A0A0D9WQ34"/>
<dbReference type="HOGENOM" id="CLU_2362764_0_0_1"/>
<accession>A0A0D9WQ34</accession>
<dbReference type="EnsemblPlants" id="LPERR06G11960.3">
    <property type="protein sequence ID" value="LPERR06G11960.3"/>
    <property type="gene ID" value="LPERR06G11960"/>
</dbReference>
<name>A0A0D9WQ34_9ORYZ</name>
<dbReference type="Gramene" id="LPERR06G11960.3">
    <property type="protein sequence ID" value="LPERR06G11960.3"/>
    <property type="gene ID" value="LPERR06G11960"/>
</dbReference>
<sequence>MPLGHSAATENLGVGEGEGRRPPLHLLFLPPRLSPLRCLPSPRLPLALAVAVAGVIRPAPRCSSSSAPEIRHRRLPPLGNPSAVGERVEVVTYDAL</sequence>
<proteinExistence type="predicted"/>
<dbReference type="Proteomes" id="UP000032180">
    <property type="component" value="Chromosome 6"/>
</dbReference>
<evidence type="ECO:0000256" key="1">
    <source>
        <dbReference type="SAM" id="MobiDB-lite"/>
    </source>
</evidence>
<reference evidence="2" key="3">
    <citation type="submission" date="2015-04" db="UniProtKB">
        <authorList>
            <consortium name="EnsemblPlants"/>
        </authorList>
    </citation>
    <scope>IDENTIFICATION</scope>
</reference>
<evidence type="ECO:0000313" key="2">
    <source>
        <dbReference type="EnsemblPlants" id="LPERR06G11960.3"/>
    </source>
</evidence>
<reference evidence="3" key="2">
    <citation type="submission" date="2013-12" db="EMBL/GenBank/DDBJ databases">
        <authorList>
            <person name="Yu Y."/>
            <person name="Lee S."/>
            <person name="de Baynast K."/>
            <person name="Wissotski M."/>
            <person name="Liu L."/>
            <person name="Talag J."/>
            <person name="Goicoechea J."/>
            <person name="Angelova A."/>
            <person name="Jetty R."/>
            <person name="Kudrna D."/>
            <person name="Golser W."/>
            <person name="Rivera L."/>
            <person name="Zhang J."/>
            <person name="Wing R."/>
        </authorList>
    </citation>
    <scope>NUCLEOTIDE SEQUENCE</scope>
</reference>
<feature type="region of interest" description="Disordered" evidence="1">
    <location>
        <begin position="1"/>
        <end position="20"/>
    </location>
</feature>
<keyword evidence="3" id="KW-1185">Reference proteome</keyword>
<reference evidence="2 3" key="1">
    <citation type="submission" date="2012-08" db="EMBL/GenBank/DDBJ databases">
        <title>Oryza genome evolution.</title>
        <authorList>
            <person name="Wing R.A."/>
        </authorList>
    </citation>
    <scope>NUCLEOTIDE SEQUENCE</scope>
</reference>